<feature type="domain" description="Hedgehog/Intein (Hint)" evidence="1">
    <location>
        <begin position="146"/>
        <end position="292"/>
    </location>
</feature>
<name>A0A1P8MT01_9RHOB</name>
<dbReference type="InterPro" id="IPR036844">
    <property type="entry name" value="Hint_dom_sf"/>
</dbReference>
<dbReference type="InterPro" id="IPR028992">
    <property type="entry name" value="Hedgehog/Intein_dom"/>
</dbReference>
<evidence type="ECO:0000313" key="2">
    <source>
        <dbReference type="EMBL" id="APX11175.1"/>
    </source>
</evidence>
<dbReference type="Pfam" id="PF13403">
    <property type="entry name" value="Hint_2"/>
    <property type="match status" value="1"/>
</dbReference>
<evidence type="ECO:0000313" key="3">
    <source>
        <dbReference type="Proteomes" id="UP000186336"/>
    </source>
</evidence>
<sequence length="368" mass="39777">MIGFSGGSITLSASFDPATDRRVFDVTDEAGGTVQGGRADEGIRFDGDRFSNELGDDATQVGDVTSLDGSTTFASGRIYLEQSYALTKPAGGTINLFRVEVEGTFVGYIVSEPLQPGVNYPFTTANVVPTNAPNTDELAGELTDVPCLVRGTLISTSAGDVAVEDLEVGQLLRTMDNRLEPILWIGHSTVSASMLAATPKLFPVKIQRSALAEGFPRRDLWISRQHRVVVSSRIVLRMFDTDAVLIAANKLVGLPGIDVDHTVDGVEYFHIFLQKHDVILTEGVPTESLYTGPQAMEAVGPSAQRQLRRLRPELALANYEPVAALPIPDGKRQRALVQRHKKNSKPLLELYRASTDVMCQVATGPADV</sequence>
<accession>A0A1P8MT01</accession>
<proteinExistence type="predicted"/>
<keyword evidence="3" id="KW-1185">Reference proteome</keyword>
<protein>
    <recommendedName>
        <fullName evidence="1">Hedgehog/Intein (Hint) domain-containing protein</fullName>
    </recommendedName>
</protein>
<dbReference type="AlphaFoldDB" id="A0A1P8MT01"/>
<dbReference type="EMBL" id="CP019312">
    <property type="protein sequence ID" value="APX11175.1"/>
    <property type="molecule type" value="Genomic_DNA"/>
</dbReference>
<dbReference type="Proteomes" id="UP000186336">
    <property type="component" value="Chromosome"/>
</dbReference>
<gene>
    <name evidence="2" type="ORF">BWR18_05340</name>
</gene>
<dbReference type="SUPFAM" id="SSF51294">
    <property type="entry name" value="Hedgehog/intein (Hint) domain"/>
    <property type="match status" value="1"/>
</dbReference>
<evidence type="ECO:0000259" key="1">
    <source>
        <dbReference type="Pfam" id="PF13403"/>
    </source>
</evidence>
<organism evidence="2 3">
    <name type="scientific">Tateyamaria omphalii</name>
    <dbReference type="NCBI Taxonomy" id="299262"/>
    <lineage>
        <taxon>Bacteria</taxon>
        <taxon>Pseudomonadati</taxon>
        <taxon>Pseudomonadota</taxon>
        <taxon>Alphaproteobacteria</taxon>
        <taxon>Rhodobacterales</taxon>
        <taxon>Roseobacteraceae</taxon>
        <taxon>Tateyamaria</taxon>
    </lineage>
</organism>
<dbReference type="STRING" id="299262.BWR18_05340"/>
<reference evidence="2 3" key="1">
    <citation type="submission" date="2017-01" db="EMBL/GenBank/DDBJ databases">
        <title>Complete genome of Tateyamaria omphalii DOK1-4 isolated from seawater in Dokdo.</title>
        <authorList>
            <person name="Kim J.H."/>
            <person name="Chi W.-J."/>
        </authorList>
    </citation>
    <scope>NUCLEOTIDE SEQUENCE [LARGE SCALE GENOMIC DNA]</scope>
    <source>
        <strain evidence="2 3">DOK1-4</strain>
    </source>
</reference>
<dbReference type="KEGG" id="tom:BWR18_05340"/>